<gene>
    <name evidence="3" type="ORF">BN1205_068920</name>
</gene>
<feature type="compositionally biased region" description="Basic and acidic residues" evidence="1">
    <location>
        <begin position="614"/>
        <end position="628"/>
    </location>
</feature>
<organism evidence="3">
    <name type="scientific">Toxoplasma gondii (strain ATCC 50861 / VEG)</name>
    <dbReference type="NCBI Taxonomy" id="432359"/>
    <lineage>
        <taxon>Eukaryota</taxon>
        <taxon>Sar</taxon>
        <taxon>Alveolata</taxon>
        <taxon>Apicomplexa</taxon>
        <taxon>Conoidasida</taxon>
        <taxon>Coccidia</taxon>
        <taxon>Eucoccidiorida</taxon>
        <taxon>Eimeriorina</taxon>
        <taxon>Sarcocystidae</taxon>
        <taxon>Toxoplasma</taxon>
    </lineage>
</organism>
<proteinExistence type="predicted"/>
<dbReference type="AlphaFoldDB" id="A0A0F7V6G4"/>
<dbReference type="PANTHER" id="PTHR19308">
    <property type="entry name" value="PHOSPHATIDYLCHOLINE TRANSFER PROTEIN"/>
    <property type="match status" value="1"/>
</dbReference>
<dbReference type="Pfam" id="PF01852">
    <property type="entry name" value="START"/>
    <property type="match status" value="1"/>
</dbReference>
<feature type="region of interest" description="Disordered" evidence="1">
    <location>
        <begin position="155"/>
        <end position="228"/>
    </location>
</feature>
<feature type="domain" description="START" evidence="2">
    <location>
        <begin position="253"/>
        <end position="504"/>
    </location>
</feature>
<feature type="region of interest" description="Disordered" evidence="1">
    <location>
        <begin position="532"/>
        <end position="646"/>
    </location>
</feature>
<dbReference type="EMBL" id="LN714500">
    <property type="protein sequence ID" value="CEL76361.1"/>
    <property type="molecule type" value="Genomic_DNA"/>
</dbReference>
<accession>A0A0F7V6G4</accession>
<feature type="compositionally biased region" description="Basic and acidic residues" evidence="1">
    <location>
        <begin position="348"/>
        <end position="358"/>
    </location>
</feature>
<sequence length="990" mass="109792">MPPYGDPENDPVVRRFPRSSPYQSAGLSPVSSALRRCLSSCRDPCHGKLRGRFTSFSNAFHDDRLNLRGSVSCFLPSSPPKNTHRHRRSIFHGWRDARSRQSNEVAYPHQSFVSRERTSSVSRFYTLFFCQLLVAAFACCCLCTSLSVECYNLSPPEPPKDPSPVNRRENFSYSSSQNHSSEKNDGRDRKLALHSDPPYSATEAKGRSAAPSSSAGNRKRKRRRVPPTISDSELDKFLHFAQEVRQGRVDHAWEPLLQGPPVTVWRRLIPGTNVHDYFATGEFSDISASAYNTTFSHLPFRASWDDSVVEIRVLEVNAVEHGSSAVPVVGSHDNTPSDEANYVRVRGRRDTTAKKEAENTEADDGVGSQKNPEASRSDSDDDVEEIIYWRVKLPWPLIDRDFVYARRFRMYPESHAIVSVQQATESPQCPEGPQAVRVESYNSTVVLFADNNENDINKKGVSYVFYHFDASSTPVPPWVKSYFTSHTLPRTIAALHDTAKALVGDDGTIAPDAYADLQKTLKFHDVHRGTDLDEEADEVGPESCDNESWNTDTMDDSRVHGGESRGSPGSATNTGETEKHPPCAGDEVDDGFKNSPEGQLSESEPKTSKAFRRPGKERSQDIHCKESRNLGASSKAGRLSEALGSGRDSSQEVCIESCQGTAKPQKDYTEAASVSDENAIARAYKEIWKGAPCSPTSFVAGAGCAYPLHPEARSGFRGLMACVGSCMGKIRVYRDKMMHSRVAAILQRDCDSSGLSNSTKPTDECRSTPVSGTSPSWCRPSTGAFVETAALRSHTSTGLASEVLSRNSPAVRAARALSVILDAHQEAEHSSLAMRPSLAWPWWRYDRSRNRKVEFFCEKQSRLCYSCTGRTMRCSYPGEKVARRDGGAWDNDNPLSFRERLRRAGVLSLRTYAAVEALRWAARLGVDPWRDAGELKGEMEKHEASEKGSGLGNSRRSSWIDELLVDVREDLWPDAILSSVPLHTVRRSPG</sequence>
<dbReference type="InterPro" id="IPR002913">
    <property type="entry name" value="START_lipid-bd_dom"/>
</dbReference>
<evidence type="ECO:0000256" key="1">
    <source>
        <dbReference type="SAM" id="MobiDB-lite"/>
    </source>
</evidence>
<dbReference type="Gene3D" id="3.30.530.20">
    <property type="match status" value="1"/>
</dbReference>
<dbReference type="InterPro" id="IPR051213">
    <property type="entry name" value="START_lipid_transfer"/>
</dbReference>
<reference evidence="3" key="1">
    <citation type="journal article" date="2015" name="PLoS ONE">
        <title>Comprehensive Evaluation of Toxoplasma gondii VEG and Neospora caninum LIV Genomes with Tachyzoite Stage Transcriptome and Proteome Defines Novel Transcript Features.</title>
        <authorList>
            <person name="Ramaprasad A."/>
            <person name="Mourier T."/>
            <person name="Naeem R."/>
            <person name="Malas T.B."/>
            <person name="Moussa E."/>
            <person name="Panigrahi A."/>
            <person name="Vermont S.J."/>
            <person name="Otto T.D."/>
            <person name="Wastling J."/>
            <person name="Pain A."/>
        </authorList>
    </citation>
    <scope>NUCLEOTIDE SEQUENCE</scope>
    <source>
        <strain evidence="3">VEG</strain>
    </source>
</reference>
<name>A0A0F7V6G4_TOXGV</name>
<feature type="region of interest" description="Disordered" evidence="1">
    <location>
        <begin position="325"/>
        <end position="379"/>
    </location>
</feature>
<dbReference type="GO" id="GO:0008289">
    <property type="term" value="F:lipid binding"/>
    <property type="evidence" value="ECO:0007669"/>
    <property type="project" value="InterPro"/>
</dbReference>
<feature type="compositionally biased region" description="Basic and acidic residues" evidence="1">
    <location>
        <begin position="180"/>
        <end position="193"/>
    </location>
</feature>
<protein>
    <submittedName>
        <fullName evidence="3">Protein containing a possible START(Steroidogenic acute regulatory (STAR) related lipid transfer) domain, related</fullName>
    </submittedName>
</protein>
<dbReference type="GO" id="GO:0005737">
    <property type="term" value="C:cytoplasm"/>
    <property type="evidence" value="ECO:0007669"/>
    <property type="project" value="UniProtKB-ARBA"/>
</dbReference>
<dbReference type="PANTHER" id="PTHR19308:SF39">
    <property type="entry name" value="PHOSPHATIDYLCHOLINE TRANSFER PROTEIN"/>
    <property type="match status" value="1"/>
</dbReference>
<feature type="region of interest" description="Disordered" evidence="1">
    <location>
        <begin position="1"/>
        <end position="27"/>
    </location>
</feature>
<evidence type="ECO:0000259" key="2">
    <source>
        <dbReference type="PROSITE" id="PS50848"/>
    </source>
</evidence>
<dbReference type="SUPFAM" id="SSF55961">
    <property type="entry name" value="Bet v1-like"/>
    <property type="match status" value="1"/>
</dbReference>
<dbReference type="PROSITE" id="PS50848">
    <property type="entry name" value="START"/>
    <property type="match status" value="1"/>
</dbReference>
<dbReference type="InterPro" id="IPR023393">
    <property type="entry name" value="START-like_dom_sf"/>
</dbReference>
<evidence type="ECO:0000313" key="3">
    <source>
        <dbReference type="EMBL" id="CEL76361.1"/>
    </source>
</evidence>